<dbReference type="AlphaFoldDB" id="A0A941BLP3"/>
<accession>A0A941BLP3</accession>
<dbReference type="SUPFAM" id="SSF52540">
    <property type="entry name" value="P-loop containing nucleoside triphosphate hydrolases"/>
    <property type="match status" value="1"/>
</dbReference>
<proteinExistence type="predicted"/>
<dbReference type="SMART" id="SM00382">
    <property type="entry name" value="AAA"/>
    <property type="match status" value="1"/>
</dbReference>
<name>A0A941BLP3_9BURK</name>
<keyword evidence="3" id="KW-1185">Reference proteome</keyword>
<dbReference type="PANTHER" id="PTHR32182:SF22">
    <property type="entry name" value="ATP-DEPENDENT ENDONUCLEASE, OLD FAMILY-RELATED"/>
    <property type="match status" value="1"/>
</dbReference>
<dbReference type="EMBL" id="JAGQDE010000034">
    <property type="protein sequence ID" value="MBQ0961632.1"/>
    <property type="molecule type" value="Genomic_DNA"/>
</dbReference>
<dbReference type="Pfam" id="PF13304">
    <property type="entry name" value="AAA_21"/>
    <property type="match status" value="1"/>
</dbReference>
<dbReference type="Pfam" id="PF13175">
    <property type="entry name" value="AAA_15"/>
    <property type="match status" value="1"/>
</dbReference>
<evidence type="ECO:0000313" key="2">
    <source>
        <dbReference type="EMBL" id="MBQ0961632.1"/>
    </source>
</evidence>
<comment type="caution">
    <text evidence="2">The sequence shown here is derived from an EMBL/GenBank/DDBJ whole genome shotgun (WGS) entry which is preliminary data.</text>
</comment>
<dbReference type="Gene3D" id="3.40.50.300">
    <property type="entry name" value="P-loop containing nucleotide triphosphate hydrolases"/>
    <property type="match status" value="2"/>
</dbReference>
<dbReference type="GO" id="GO:0000731">
    <property type="term" value="P:DNA synthesis involved in DNA repair"/>
    <property type="evidence" value="ECO:0007669"/>
    <property type="project" value="TreeGrafter"/>
</dbReference>
<dbReference type="GO" id="GO:0006302">
    <property type="term" value="P:double-strand break repair"/>
    <property type="evidence" value="ECO:0007669"/>
    <property type="project" value="TreeGrafter"/>
</dbReference>
<sequence>MRLDRVYIDGFKNLKGLALDFDERQLTTVLIGQNGAGKSNLIEALVHVFRWVDMRRQAPPFRYRVDYRINPQDRHSLVNQPVHITLSNRPGEPELAVEGTAVTRAEFERNKAHWFPDLVFGYYSGGSRRLESLFDAHQRRYYDAIKLEDDPALCTAAQSERRLFYCRPIHGVLALISLFAFPDERVTRELGERLGIQGFHSLLAHLRQPWFAKSKSKGVDRSPENLWGAAGPAGRTAHAFKAAAFYPFALQGNAIDDYRDKQQSESQYAAYLRSPDALKAFAKNFKSERELFYALEAMDISDLIRDMLVWVLRSNDASGDVGFADLSDGERQLLMVLGLIRVSSGQRALFLLDEPDTHLNPHWQHSYLKLIQDWTGIAADADNCHIVLTSHNPLTISALTRNEVRVITQEADGRVTAGAPYADPKGMGFTATLTEIFGMPTSLDVETQRLIDDRNLLAQSPTRTDADERRLIQLNDDLARLGFLYEDREPLYQDFLRAWHDVRYADRPPLTPDELQRRQAGMKLLIRKLTEEGAKP</sequence>
<protein>
    <submittedName>
        <fullName evidence="2">AAA family ATPase</fullName>
    </submittedName>
</protein>
<dbReference type="InterPro" id="IPR027417">
    <property type="entry name" value="P-loop_NTPase"/>
</dbReference>
<dbReference type="InterPro" id="IPR003959">
    <property type="entry name" value="ATPase_AAA_core"/>
</dbReference>
<dbReference type="InterPro" id="IPR041685">
    <property type="entry name" value="AAA_GajA/Old/RecF-like"/>
</dbReference>
<evidence type="ECO:0000259" key="1">
    <source>
        <dbReference type="SMART" id="SM00382"/>
    </source>
</evidence>
<reference evidence="2" key="1">
    <citation type="submission" date="2021-04" db="EMBL/GenBank/DDBJ databases">
        <title>The genome sequence of Ideonella sp. 4Y11.</title>
        <authorList>
            <person name="Liu Y."/>
        </authorList>
    </citation>
    <scope>NUCLEOTIDE SEQUENCE</scope>
    <source>
        <strain evidence="2">4Y11</strain>
    </source>
</reference>
<feature type="domain" description="AAA+ ATPase" evidence="1">
    <location>
        <begin position="24"/>
        <end position="414"/>
    </location>
</feature>
<dbReference type="PANTHER" id="PTHR32182">
    <property type="entry name" value="DNA REPLICATION AND REPAIR PROTEIN RECF"/>
    <property type="match status" value="1"/>
</dbReference>
<dbReference type="InterPro" id="IPR003593">
    <property type="entry name" value="AAA+_ATPase"/>
</dbReference>
<dbReference type="Proteomes" id="UP000678374">
    <property type="component" value="Unassembled WGS sequence"/>
</dbReference>
<gene>
    <name evidence="2" type="ORF">KAK06_22015</name>
</gene>
<organism evidence="2 3">
    <name type="scientific">Ideonella aquatica</name>
    <dbReference type="NCBI Taxonomy" id="2824119"/>
    <lineage>
        <taxon>Bacteria</taxon>
        <taxon>Pseudomonadati</taxon>
        <taxon>Pseudomonadota</taxon>
        <taxon>Betaproteobacteria</taxon>
        <taxon>Burkholderiales</taxon>
        <taxon>Sphaerotilaceae</taxon>
        <taxon>Ideonella</taxon>
    </lineage>
</organism>
<evidence type="ECO:0000313" key="3">
    <source>
        <dbReference type="Proteomes" id="UP000678374"/>
    </source>
</evidence>
<dbReference type="RefSeq" id="WP_210804319.1">
    <property type="nucleotide sequence ID" value="NZ_JAGQDE010000034.1"/>
</dbReference>
<dbReference type="CDD" id="cd00267">
    <property type="entry name" value="ABC_ATPase"/>
    <property type="match status" value="1"/>
</dbReference>
<dbReference type="GO" id="GO:0005524">
    <property type="term" value="F:ATP binding"/>
    <property type="evidence" value="ECO:0007669"/>
    <property type="project" value="InterPro"/>
</dbReference>
<dbReference type="GO" id="GO:0016887">
    <property type="term" value="F:ATP hydrolysis activity"/>
    <property type="evidence" value="ECO:0007669"/>
    <property type="project" value="InterPro"/>
</dbReference>